<accession>A0AAD8LNG1</accession>
<reference evidence="1" key="1">
    <citation type="submission" date="2023-08" db="EMBL/GenBank/DDBJ databases">
        <title>Draft sequence of the Babesia gibsoni genome.</title>
        <authorList>
            <person name="Yamagishi J.Y."/>
            <person name="Xuan X.X."/>
        </authorList>
    </citation>
    <scope>NUCLEOTIDE SEQUENCE</scope>
    <source>
        <strain evidence="1">Azabu</strain>
    </source>
</reference>
<proteinExistence type="predicted"/>
<evidence type="ECO:0000313" key="1">
    <source>
        <dbReference type="EMBL" id="KAK1442296.1"/>
    </source>
</evidence>
<keyword evidence="2" id="KW-1185">Reference proteome</keyword>
<dbReference type="EMBL" id="JAVEPI010000004">
    <property type="protein sequence ID" value="KAK1442296.1"/>
    <property type="molecule type" value="Genomic_DNA"/>
</dbReference>
<evidence type="ECO:0000313" key="2">
    <source>
        <dbReference type="Proteomes" id="UP001230268"/>
    </source>
</evidence>
<dbReference type="AlphaFoldDB" id="A0AAD8LNG1"/>
<sequence length="300" mass="33624">MPQHYTVYRASDWGVQERYQESVHEIRKNLRGVERAALTFSASVKKLFTSYERLLTSLVAETSKDPSSTLRGSEGSARQTDIEAIRTSSRKLLALGRRMESFANDALKPAIAKLKVIIVPNESPRNQLLEHQGSSNESADTLIESLIKTSNNLDKNSEEYFLCTRIIQAHYELSNAVKFSGELHKVRKTSYVSPALIARAKNRIIRTREILSLTIQRMIQVDNVYVDFFYRYLLATTGGTDECNSQDTTMKRKDDTKAASLEAIKEDTVISSTSKGRAESFVSATSTISSALVSTDWVHA</sequence>
<comment type="caution">
    <text evidence="1">The sequence shown here is derived from an EMBL/GenBank/DDBJ whole genome shotgun (WGS) entry which is preliminary data.</text>
</comment>
<gene>
    <name evidence="1" type="ORF">BgAZ_403260</name>
</gene>
<name>A0AAD8LNG1_BABGI</name>
<dbReference type="Proteomes" id="UP001230268">
    <property type="component" value="Unassembled WGS sequence"/>
</dbReference>
<protein>
    <submittedName>
        <fullName evidence="1">Uncharacterized protein</fullName>
    </submittedName>
</protein>
<organism evidence="1 2">
    <name type="scientific">Babesia gibsoni</name>
    <dbReference type="NCBI Taxonomy" id="33632"/>
    <lineage>
        <taxon>Eukaryota</taxon>
        <taxon>Sar</taxon>
        <taxon>Alveolata</taxon>
        <taxon>Apicomplexa</taxon>
        <taxon>Aconoidasida</taxon>
        <taxon>Piroplasmida</taxon>
        <taxon>Babesiidae</taxon>
        <taxon>Babesia</taxon>
    </lineage>
</organism>